<dbReference type="AlphaFoldDB" id="A0A1L9B0Z9"/>
<keyword evidence="2" id="KW-1185">Reference proteome</keyword>
<comment type="caution">
    <text evidence="1">The sequence shown here is derived from an EMBL/GenBank/DDBJ whole genome shotgun (WGS) entry which is preliminary data.</text>
</comment>
<sequence length="129" mass="14332">MLPWLVLLALGVFVVWGAMTRPTRPFSWGMYSGSTKGFLWTEEAGGVRRILRYEQLRLTPDGHVLSVEELRRLIESTPPSIPFEGLIIGSGGHWSVAYEPGSRRLVTTRLAEGSELAHLATALRRLSEG</sequence>
<reference evidence="2" key="1">
    <citation type="submission" date="2016-11" db="EMBL/GenBank/DDBJ databases">
        <authorList>
            <person name="Shukria A."/>
            <person name="Stevens D.C."/>
        </authorList>
    </citation>
    <scope>NUCLEOTIDE SEQUENCE [LARGE SCALE GENOMIC DNA]</scope>
    <source>
        <strain evidence="2">Cbfe23</strain>
    </source>
</reference>
<dbReference type="Proteomes" id="UP000182229">
    <property type="component" value="Unassembled WGS sequence"/>
</dbReference>
<dbReference type="OrthoDB" id="4336919at2"/>
<evidence type="ECO:0000313" key="1">
    <source>
        <dbReference type="EMBL" id="OJH35934.1"/>
    </source>
</evidence>
<accession>A0A1L9B0Z9</accession>
<gene>
    <name evidence="1" type="ORF">BON30_35565</name>
</gene>
<organism evidence="1 2">
    <name type="scientific">Cystobacter ferrugineus</name>
    <dbReference type="NCBI Taxonomy" id="83449"/>
    <lineage>
        <taxon>Bacteria</taxon>
        <taxon>Pseudomonadati</taxon>
        <taxon>Myxococcota</taxon>
        <taxon>Myxococcia</taxon>
        <taxon>Myxococcales</taxon>
        <taxon>Cystobacterineae</taxon>
        <taxon>Archangiaceae</taxon>
        <taxon>Cystobacter</taxon>
    </lineage>
</organism>
<evidence type="ECO:0000313" key="2">
    <source>
        <dbReference type="Proteomes" id="UP000182229"/>
    </source>
</evidence>
<dbReference type="STRING" id="83449.BON30_35565"/>
<protein>
    <submittedName>
        <fullName evidence="1">Uncharacterized protein</fullName>
    </submittedName>
</protein>
<name>A0A1L9B0Z9_9BACT</name>
<reference evidence="1 2" key="2">
    <citation type="submission" date="2016-12" db="EMBL/GenBank/DDBJ databases">
        <title>Draft Genome Sequence of Cystobacter ferrugineus Strain Cbfe23.</title>
        <authorList>
            <person name="Akbar S."/>
            <person name="Dowd S.E."/>
            <person name="Stevens D.C."/>
        </authorList>
    </citation>
    <scope>NUCLEOTIDE SEQUENCE [LARGE SCALE GENOMIC DNA]</scope>
    <source>
        <strain evidence="1 2">Cbfe23</strain>
    </source>
</reference>
<dbReference type="RefSeq" id="WP_071902964.1">
    <property type="nucleotide sequence ID" value="NZ_MPIN01000012.1"/>
</dbReference>
<proteinExistence type="predicted"/>
<dbReference type="EMBL" id="MPIN01000012">
    <property type="protein sequence ID" value="OJH35934.1"/>
    <property type="molecule type" value="Genomic_DNA"/>
</dbReference>